<reference evidence="1 2" key="1">
    <citation type="submission" date="2014-03" db="EMBL/GenBank/DDBJ databases">
        <title>Genomics of Bifidobacteria.</title>
        <authorList>
            <person name="Ventura M."/>
            <person name="Milani C."/>
            <person name="Lugli G.A."/>
        </authorList>
    </citation>
    <scope>NUCLEOTIDE SEQUENCE [LARGE SCALE GENOMIC DNA]</scope>
    <source>
        <strain evidence="1 2">LMG 21816</strain>
    </source>
</reference>
<dbReference type="Proteomes" id="UP000029109">
    <property type="component" value="Unassembled WGS sequence"/>
</dbReference>
<evidence type="ECO:0000313" key="1">
    <source>
        <dbReference type="EMBL" id="KFI84192.1"/>
    </source>
</evidence>
<proteinExistence type="predicted"/>
<sequence>MNLWQKMPDYIMKLVDEGVLHFRRDANGQIMPFVFDNKEKVFKQVRLDWNQVDPDITPTLRHLETQMAISTVLAEVQSLREEIAGIHIELQNDRLALAESAWDKLMQARTIEDARLREMLVVQAITTATDAKRTLMRNFTENMKYLDAHSGKKFVERVQDKGMVKAAQETVQGIATNPNRGKAADAFHDLVSIINAVRVEGTGYEILEQDEASKECLIEFRKFIIDNKLDERNTLLVINSNLGVDEKMSSEIINQFSNVAKHIAMLDNLQELEASAALALEPYIEKNEHSNSTNVSGKAENENLQKERLNKEEQDTIQQETIAHFDETRSSTAMSMRCKKCNCEIPNNSENQLCENCRNTERQKKILLFLHFFAAAMASFKKCYPFIRKIVTNLVHK</sequence>
<dbReference type="EMBL" id="JGZJ01000002">
    <property type="protein sequence ID" value="KFI84192.1"/>
    <property type="molecule type" value="Genomic_DNA"/>
</dbReference>
<gene>
    <name evidence="1" type="ORF">BPULL_1962</name>
</gene>
<evidence type="ECO:0000313" key="2">
    <source>
        <dbReference type="Proteomes" id="UP000029109"/>
    </source>
</evidence>
<protein>
    <submittedName>
        <fullName evidence="1">Uncharacterized protein</fullName>
    </submittedName>
</protein>
<comment type="caution">
    <text evidence="1">The sequence shown here is derived from an EMBL/GenBank/DDBJ whole genome shotgun (WGS) entry which is preliminary data.</text>
</comment>
<name>A0A7V8HRQ2_9BIFI</name>
<accession>A0A7V8HRQ2</accession>
<organism evidence="1 2">
    <name type="scientific">Bifidobacterium pullorum</name>
    <dbReference type="NCBI Taxonomy" id="78448"/>
    <lineage>
        <taxon>Bacteria</taxon>
        <taxon>Bacillati</taxon>
        <taxon>Actinomycetota</taxon>
        <taxon>Actinomycetes</taxon>
        <taxon>Bifidobacteriales</taxon>
        <taxon>Bifidobacteriaceae</taxon>
        <taxon>Bifidobacterium</taxon>
    </lineage>
</organism>
<dbReference type="AlphaFoldDB" id="A0A7V8HRQ2"/>